<sequence length="49" mass="5638">MEYRAEETIAQANAWCSMTRNIEKLVAEVKSKLNLRNWPSLNESIATNI</sequence>
<proteinExistence type="predicted"/>
<evidence type="ECO:0000313" key="1">
    <source>
        <dbReference type="EMBL" id="CCD56832.1"/>
    </source>
</evidence>
<dbReference type="AlphaFoldDB" id="G2YYY4"/>
<dbReference type="EMBL" id="FQ790362">
    <property type="protein sequence ID" value="CCD56832.1"/>
    <property type="molecule type" value="Genomic_DNA"/>
</dbReference>
<dbReference type="Proteomes" id="UP000008177">
    <property type="component" value="Unplaced contigs"/>
</dbReference>
<name>G2YYY4_BOTF4</name>
<evidence type="ECO:0000313" key="2">
    <source>
        <dbReference type="Proteomes" id="UP000008177"/>
    </source>
</evidence>
<accession>G2YYY4</accession>
<dbReference type="InParanoid" id="G2YYY4"/>
<organism evidence="1 2">
    <name type="scientific">Botryotinia fuckeliana (strain T4)</name>
    <name type="common">Noble rot fungus</name>
    <name type="synonym">Botrytis cinerea</name>
    <dbReference type="NCBI Taxonomy" id="999810"/>
    <lineage>
        <taxon>Eukaryota</taxon>
        <taxon>Fungi</taxon>
        <taxon>Dikarya</taxon>
        <taxon>Ascomycota</taxon>
        <taxon>Pezizomycotina</taxon>
        <taxon>Leotiomycetes</taxon>
        <taxon>Helotiales</taxon>
        <taxon>Sclerotiniaceae</taxon>
        <taxon>Botrytis</taxon>
    </lineage>
</organism>
<dbReference type="HOGENOM" id="CLU_3142944_0_0_1"/>
<gene>
    <name evidence="1" type="ORF">BofuT4_uP140940.1</name>
</gene>
<reference evidence="2" key="1">
    <citation type="journal article" date="2011" name="PLoS Genet.">
        <title>Genomic analysis of the necrotrophic fungal pathogens Sclerotinia sclerotiorum and Botrytis cinerea.</title>
        <authorList>
            <person name="Amselem J."/>
            <person name="Cuomo C.A."/>
            <person name="van Kan J.A."/>
            <person name="Viaud M."/>
            <person name="Benito E.P."/>
            <person name="Couloux A."/>
            <person name="Coutinho P.M."/>
            <person name="de Vries R.P."/>
            <person name="Dyer P.S."/>
            <person name="Fillinger S."/>
            <person name="Fournier E."/>
            <person name="Gout L."/>
            <person name="Hahn M."/>
            <person name="Kohn L."/>
            <person name="Lapalu N."/>
            <person name="Plummer K.M."/>
            <person name="Pradier J.M."/>
            <person name="Quevillon E."/>
            <person name="Sharon A."/>
            <person name="Simon A."/>
            <person name="ten Have A."/>
            <person name="Tudzynski B."/>
            <person name="Tudzynski P."/>
            <person name="Wincker P."/>
            <person name="Andrew M."/>
            <person name="Anthouard V."/>
            <person name="Beever R.E."/>
            <person name="Beffa R."/>
            <person name="Benoit I."/>
            <person name="Bouzid O."/>
            <person name="Brault B."/>
            <person name="Chen Z."/>
            <person name="Choquer M."/>
            <person name="Collemare J."/>
            <person name="Cotton P."/>
            <person name="Danchin E.G."/>
            <person name="Da Silva C."/>
            <person name="Gautier A."/>
            <person name="Giraud C."/>
            <person name="Giraud T."/>
            <person name="Gonzalez C."/>
            <person name="Grossetete S."/>
            <person name="Guldener U."/>
            <person name="Henrissat B."/>
            <person name="Howlett B.J."/>
            <person name="Kodira C."/>
            <person name="Kretschmer M."/>
            <person name="Lappartient A."/>
            <person name="Leroch M."/>
            <person name="Levis C."/>
            <person name="Mauceli E."/>
            <person name="Neuveglise C."/>
            <person name="Oeser B."/>
            <person name="Pearson M."/>
            <person name="Poulain J."/>
            <person name="Poussereau N."/>
            <person name="Quesneville H."/>
            <person name="Rascle C."/>
            <person name="Schumacher J."/>
            <person name="Segurens B."/>
            <person name="Sexton A."/>
            <person name="Silva E."/>
            <person name="Sirven C."/>
            <person name="Soanes D.M."/>
            <person name="Talbot N.J."/>
            <person name="Templeton M."/>
            <person name="Yandava C."/>
            <person name="Yarden O."/>
            <person name="Zeng Q."/>
            <person name="Rollins J.A."/>
            <person name="Lebrun M.H."/>
            <person name="Dickman M."/>
        </authorList>
    </citation>
    <scope>NUCLEOTIDE SEQUENCE [LARGE SCALE GENOMIC DNA]</scope>
    <source>
        <strain evidence="2">T4</strain>
    </source>
</reference>
<protein>
    <submittedName>
        <fullName evidence="1">Uncharacterized protein</fullName>
    </submittedName>
</protein>